<dbReference type="SMART" id="SM00448">
    <property type="entry name" value="REC"/>
    <property type="match status" value="1"/>
</dbReference>
<evidence type="ECO:0000256" key="6">
    <source>
        <dbReference type="ARBA" id="ARBA00023012"/>
    </source>
</evidence>
<dbReference type="Gene3D" id="3.30.565.10">
    <property type="entry name" value="Histidine kinase-like ATPase, C-terminal domain"/>
    <property type="match status" value="1"/>
</dbReference>
<dbReference type="SUPFAM" id="SSF55874">
    <property type="entry name" value="ATPase domain of HSP90 chaperone/DNA topoisomerase II/histidine kinase"/>
    <property type="match status" value="1"/>
</dbReference>
<keyword evidence="4" id="KW-0808">Transferase</keyword>
<dbReference type="CDD" id="cd16922">
    <property type="entry name" value="HATPase_EvgS-ArcB-TorS-like"/>
    <property type="match status" value="1"/>
</dbReference>
<proteinExistence type="predicted"/>
<keyword evidence="6" id="KW-0902">Two-component regulatory system</keyword>
<evidence type="ECO:0000256" key="7">
    <source>
        <dbReference type="PROSITE-ProRule" id="PRU00169"/>
    </source>
</evidence>
<dbReference type="EMBL" id="NCEQ01000013">
    <property type="protein sequence ID" value="OYX55643.1"/>
    <property type="molecule type" value="Genomic_DNA"/>
</dbReference>
<dbReference type="Pfam" id="PF00512">
    <property type="entry name" value="HisKA"/>
    <property type="match status" value="1"/>
</dbReference>
<dbReference type="InterPro" id="IPR001789">
    <property type="entry name" value="Sig_transdc_resp-reg_receiver"/>
</dbReference>
<dbReference type="InterPro" id="IPR003594">
    <property type="entry name" value="HATPase_dom"/>
</dbReference>
<dbReference type="Pfam" id="PF02518">
    <property type="entry name" value="HATPase_c"/>
    <property type="match status" value="1"/>
</dbReference>
<accession>A0A258HH13</accession>
<feature type="compositionally biased region" description="Acidic residues" evidence="8">
    <location>
        <begin position="466"/>
        <end position="490"/>
    </location>
</feature>
<keyword evidence="3 7" id="KW-0597">Phosphoprotein</keyword>
<dbReference type="InterPro" id="IPR036890">
    <property type="entry name" value="HATPase_C_sf"/>
</dbReference>
<evidence type="ECO:0000256" key="2">
    <source>
        <dbReference type="ARBA" id="ARBA00012438"/>
    </source>
</evidence>
<dbReference type="GO" id="GO:0000155">
    <property type="term" value="F:phosphorelay sensor kinase activity"/>
    <property type="evidence" value="ECO:0007669"/>
    <property type="project" value="InterPro"/>
</dbReference>
<dbReference type="SMART" id="SM00387">
    <property type="entry name" value="HATPase_c"/>
    <property type="match status" value="1"/>
</dbReference>
<protein>
    <recommendedName>
        <fullName evidence="2">histidine kinase</fullName>
        <ecNumber evidence="2">2.7.13.3</ecNumber>
    </recommendedName>
</protein>
<dbReference type="SUPFAM" id="SSF52172">
    <property type="entry name" value="CheY-like"/>
    <property type="match status" value="1"/>
</dbReference>
<feature type="domain" description="Histidine kinase" evidence="9">
    <location>
        <begin position="195"/>
        <end position="416"/>
    </location>
</feature>
<feature type="domain" description="Response regulatory" evidence="10">
    <location>
        <begin position="497"/>
        <end position="614"/>
    </location>
</feature>
<dbReference type="PROSITE" id="PS50109">
    <property type="entry name" value="HIS_KIN"/>
    <property type="match status" value="1"/>
</dbReference>
<name>A0A258HH13_9CAUL</name>
<dbReference type="FunFam" id="3.30.565.10:FF:000010">
    <property type="entry name" value="Sensor histidine kinase RcsC"/>
    <property type="match status" value="1"/>
</dbReference>
<feature type="modified residue" description="4-aspartylphosphate" evidence="7">
    <location>
        <position position="546"/>
    </location>
</feature>
<dbReference type="Pfam" id="PF00072">
    <property type="entry name" value="Response_reg"/>
    <property type="match status" value="1"/>
</dbReference>
<comment type="caution">
    <text evidence="11">The sequence shown here is derived from an EMBL/GenBank/DDBJ whole genome shotgun (WGS) entry which is preliminary data.</text>
</comment>
<dbReference type="GO" id="GO:0005886">
    <property type="term" value="C:plasma membrane"/>
    <property type="evidence" value="ECO:0007669"/>
    <property type="project" value="TreeGrafter"/>
</dbReference>
<dbReference type="AlphaFoldDB" id="A0A258HH13"/>
<dbReference type="PROSITE" id="PS50110">
    <property type="entry name" value="RESPONSE_REGULATORY"/>
    <property type="match status" value="1"/>
</dbReference>
<dbReference type="PANTHER" id="PTHR43047:SF72">
    <property type="entry name" value="OSMOSENSING HISTIDINE PROTEIN KINASE SLN1"/>
    <property type="match status" value="1"/>
</dbReference>
<organism evidence="11 12">
    <name type="scientific">Brevundimonas subvibrioides</name>
    <dbReference type="NCBI Taxonomy" id="74313"/>
    <lineage>
        <taxon>Bacteria</taxon>
        <taxon>Pseudomonadati</taxon>
        <taxon>Pseudomonadota</taxon>
        <taxon>Alphaproteobacteria</taxon>
        <taxon>Caulobacterales</taxon>
        <taxon>Caulobacteraceae</taxon>
        <taxon>Brevundimonas</taxon>
    </lineage>
</organism>
<dbReference type="CDD" id="cd00082">
    <property type="entry name" value="HisKA"/>
    <property type="match status" value="1"/>
</dbReference>
<dbReference type="CDD" id="cd17546">
    <property type="entry name" value="REC_hyHK_CKI1_RcsC-like"/>
    <property type="match status" value="1"/>
</dbReference>
<evidence type="ECO:0000256" key="4">
    <source>
        <dbReference type="ARBA" id="ARBA00022679"/>
    </source>
</evidence>
<evidence type="ECO:0000256" key="8">
    <source>
        <dbReference type="SAM" id="MobiDB-lite"/>
    </source>
</evidence>
<feature type="region of interest" description="Disordered" evidence="8">
    <location>
        <begin position="466"/>
        <end position="493"/>
    </location>
</feature>
<comment type="catalytic activity">
    <reaction evidence="1">
        <text>ATP + protein L-histidine = ADP + protein N-phospho-L-histidine.</text>
        <dbReference type="EC" id="2.7.13.3"/>
    </reaction>
</comment>
<dbReference type="InterPro" id="IPR004358">
    <property type="entry name" value="Sig_transdc_His_kin-like_C"/>
</dbReference>
<dbReference type="EC" id="2.7.13.3" evidence="2"/>
<evidence type="ECO:0000256" key="1">
    <source>
        <dbReference type="ARBA" id="ARBA00000085"/>
    </source>
</evidence>
<gene>
    <name evidence="11" type="ORF">B7Y86_13180</name>
</gene>
<dbReference type="InterPro" id="IPR011006">
    <property type="entry name" value="CheY-like_superfamily"/>
</dbReference>
<dbReference type="InterPro" id="IPR005467">
    <property type="entry name" value="His_kinase_dom"/>
</dbReference>
<dbReference type="SUPFAM" id="SSF47384">
    <property type="entry name" value="Homodimeric domain of signal transducing histidine kinase"/>
    <property type="match status" value="1"/>
</dbReference>
<dbReference type="PANTHER" id="PTHR43047">
    <property type="entry name" value="TWO-COMPONENT HISTIDINE PROTEIN KINASE"/>
    <property type="match status" value="1"/>
</dbReference>
<keyword evidence="5 11" id="KW-0418">Kinase</keyword>
<dbReference type="InterPro" id="IPR003661">
    <property type="entry name" value="HisK_dim/P_dom"/>
</dbReference>
<evidence type="ECO:0000259" key="10">
    <source>
        <dbReference type="PROSITE" id="PS50110"/>
    </source>
</evidence>
<dbReference type="SMART" id="SM00388">
    <property type="entry name" value="HisKA"/>
    <property type="match status" value="1"/>
</dbReference>
<evidence type="ECO:0000313" key="12">
    <source>
        <dbReference type="Proteomes" id="UP000216147"/>
    </source>
</evidence>
<evidence type="ECO:0000256" key="3">
    <source>
        <dbReference type="ARBA" id="ARBA00022553"/>
    </source>
</evidence>
<dbReference type="GO" id="GO:0009927">
    <property type="term" value="F:histidine phosphotransfer kinase activity"/>
    <property type="evidence" value="ECO:0007669"/>
    <property type="project" value="TreeGrafter"/>
</dbReference>
<evidence type="ECO:0000313" key="11">
    <source>
        <dbReference type="EMBL" id="OYX55643.1"/>
    </source>
</evidence>
<dbReference type="Gene3D" id="3.40.50.2300">
    <property type="match status" value="1"/>
</dbReference>
<evidence type="ECO:0000259" key="9">
    <source>
        <dbReference type="PROSITE" id="PS50109"/>
    </source>
</evidence>
<dbReference type="Gene3D" id="1.10.287.130">
    <property type="match status" value="1"/>
</dbReference>
<reference evidence="11 12" key="1">
    <citation type="submission" date="2017-03" db="EMBL/GenBank/DDBJ databases">
        <title>Lifting the veil on microbial sulfur biogeochemistry in mining wastewaters.</title>
        <authorList>
            <person name="Kantor R.S."/>
            <person name="Colenbrander Nelson T."/>
            <person name="Marshall S."/>
            <person name="Bennett D."/>
            <person name="Apte S."/>
            <person name="Camacho D."/>
            <person name="Thomas B.C."/>
            <person name="Warren L.A."/>
            <person name="Banfield J.F."/>
        </authorList>
    </citation>
    <scope>NUCLEOTIDE SEQUENCE [LARGE SCALE GENOMIC DNA]</scope>
    <source>
        <strain evidence="11">32-68-21</strain>
    </source>
</reference>
<evidence type="ECO:0000256" key="5">
    <source>
        <dbReference type="ARBA" id="ARBA00022777"/>
    </source>
</evidence>
<dbReference type="PRINTS" id="PR00344">
    <property type="entry name" value="BCTRLSENSOR"/>
</dbReference>
<dbReference type="Proteomes" id="UP000216147">
    <property type="component" value="Unassembled WGS sequence"/>
</dbReference>
<sequence>MQRLGMGAATAMVFSPLFGWTFSSIWVGTYFLVQLLDLIIFAPINSGKVERMGPVRSTAGVAMLFLNAAAFGSLSIPLWLTGGPMGGVCAAVLAASGAIYGVINSPRSKTVLAITVIPHFLYMLATPFWMAWYGASSSFVTAAAVAFVVFGVYCLSTWQRMNQAADAEIAARLEADQRRADAERIMAGRSIFLATVGHDLRTPISAILTGAAELERGATDSAARAQAALITDAGIMMKALLDDLLDHSKLDAGRMTVETVDFNLRGLIAQTLMFWQGEARAKGLNLRVEGASSIPHSVKGDPMRLRQVLNNLVSNAMKFTAEGSVTLRLSAWLEEPAHYAILIEVADTGPGMTHQQLTRLFTPFDQTAEGVSARHGGTGLGLSISRDLAELMGGRLTARSCPGEGAAFTLSLLLPRGDAIVVAPKGFNQESRGDIVRSLAPRTPRAATPAPTPSTPVFETAPASIEPEDETLAVESGPEIDNEIGNDPEQEADRPLRVLVVDDHDINRRAVELILTPLGCDIATAADGLLALAQCETAEFDVIFMDVRMPELDGRETTRRLRAGGGLNATTPVIAVTADTSPDDIAACMAAGMTYFVSKPLTPTALLGALSHVLAGEAPEAGEAETVAA</sequence>
<dbReference type="InterPro" id="IPR036097">
    <property type="entry name" value="HisK_dim/P_sf"/>
</dbReference>